<feature type="domain" description="N-acetyltransferase" evidence="1">
    <location>
        <begin position="16"/>
        <end position="180"/>
    </location>
</feature>
<dbReference type="PANTHER" id="PTHR43415:SF3">
    <property type="entry name" value="GNAT-FAMILY ACETYLTRANSFERASE"/>
    <property type="match status" value="1"/>
</dbReference>
<accession>A0A7Z0EJ54</accession>
<dbReference type="PROSITE" id="PS51186">
    <property type="entry name" value="GNAT"/>
    <property type="match status" value="1"/>
</dbReference>
<dbReference type="Proteomes" id="UP000572051">
    <property type="component" value="Unassembled WGS sequence"/>
</dbReference>
<dbReference type="CDD" id="cd04301">
    <property type="entry name" value="NAT_SF"/>
    <property type="match status" value="1"/>
</dbReference>
<dbReference type="InterPro" id="IPR000182">
    <property type="entry name" value="GNAT_dom"/>
</dbReference>
<reference evidence="2 3" key="1">
    <citation type="submission" date="2020-07" db="EMBL/GenBank/DDBJ databases">
        <title>Sequencing the genomes of 1000 actinobacteria strains.</title>
        <authorList>
            <person name="Klenk H.-P."/>
        </authorList>
    </citation>
    <scope>NUCLEOTIDE SEQUENCE [LARGE SCALE GENOMIC DNA]</scope>
    <source>
        <strain evidence="2 3">DSM 44442</strain>
    </source>
</reference>
<evidence type="ECO:0000313" key="2">
    <source>
        <dbReference type="EMBL" id="NYJ33038.1"/>
    </source>
</evidence>
<gene>
    <name evidence="2" type="ORF">HNR10_000919</name>
</gene>
<dbReference type="PANTHER" id="PTHR43415">
    <property type="entry name" value="SPERMIDINE N(1)-ACETYLTRANSFERASE"/>
    <property type="match status" value="1"/>
</dbReference>
<evidence type="ECO:0000259" key="1">
    <source>
        <dbReference type="PROSITE" id="PS51186"/>
    </source>
</evidence>
<evidence type="ECO:0000313" key="3">
    <source>
        <dbReference type="Proteomes" id="UP000572051"/>
    </source>
</evidence>
<dbReference type="AlphaFoldDB" id="A0A7Z0EJ54"/>
<dbReference type="RefSeq" id="WP_179821051.1">
    <property type="nucleotide sequence ID" value="NZ_JACCFS010000001.1"/>
</dbReference>
<organism evidence="2 3">
    <name type="scientific">Nocardiopsis aegyptia</name>
    <dbReference type="NCBI Taxonomy" id="220378"/>
    <lineage>
        <taxon>Bacteria</taxon>
        <taxon>Bacillati</taxon>
        <taxon>Actinomycetota</taxon>
        <taxon>Actinomycetes</taxon>
        <taxon>Streptosporangiales</taxon>
        <taxon>Nocardiopsidaceae</taxon>
        <taxon>Nocardiopsis</taxon>
    </lineage>
</organism>
<dbReference type="Gene3D" id="3.40.630.30">
    <property type="match status" value="1"/>
</dbReference>
<name>A0A7Z0EJ54_9ACTN</name>
<dbReference type="GO" id="GO:0016747">
    <property type="term" value="F:acyltransferase activity, transferring groups other than amino-acyl groups"/>
    <property type="evidence" value="ECO:0007669"/>
    <property type="project" value="InterPro"/>
</dbReference>
<dbReference type="InterPro" id="IPR016181">
    <property type="entry name" value="Acyl_CoA_acyltransferase"/>
</dbReference>
<dbReference type="Pfam" id="PF00583">
    <property type="entry name" value="Acetyltransf_1"/>
    <property type="match status" value="1"/>
</dbReference>
<protein>
    <submittedName>
        <fullName evidence="2">RimJ/RimL family protein N-acetyltransferase</fullName>
    </submittedName>
</protein>
<dbReference type="EMBL" id="JACCFS010000001">
    <property type="protein sequence ID" value="NYJ33038.1"/>
    <property type="molecule type" value="Genomic_DNA"/>
</dbReference>
<keyword evidence="3" id="KW-1185">Reference proteome</keyword>
<keyword evidence="2" id="KW-0808">Transferase</keyword>
<sequence>MSDTAAPLLWAETGGVALGPLRGDLAREYWRWENDPGAVLGYGRQVPESPESRAEGLEHQLRGAPDQARFTVYDLKGDEPRPAGLASLLIDHQVRTAEYVLVVAPEARGKGVGTAATRLTLDYAFHVTGLDMVWLKVLEPNEAGRRAYAKAGFQEVGVLRSAGQWRGRRCGEVVMDAVPEDFMGASAFETAD</sequence>
<dbReference type="SUPFAM" id="SSF55729">
    <property type="entry name" value="Acyl-CoA N-acyltransferases (Nat)"/>
    <property type="match status" value="1"/>
</dbReference>
<proteinExistence type="predicted"/>
<comment type="caution">
    <text evidence="2">The sequence shown here is derived from an EMBL/GenBank/DDBJ whole genome shotgun (WGS) entry which is preliminary data.</text>
</comment>